<dbReference type="Proteomes" id="UP000184164">
    <property type="component" value="Unassembled WGS sequence"/>
</dbReference>
<dbReference type="InterPro" id="IPR006558">
    <property type="entry name" value="LamG-like"/>
</dbReference>
<evidence type="ECO:0000256" key="2">
    <source>
        <dbReference type="ARBA" id="ARBA00023157"/>
    </source>
</evidence>
<dbReference type="SMART" id="SM00710">
    <property type="entry name" value="PbH1"/>
    <property type="match status" value="6"/>
</dbReference>
<dbReference type="Pfam" id="PF18962">
    <property type="entry name" value="Por_Secre_tail"/>
    <property type="match status" value="1"/>
</dbReference>
<reference evidence="6" key="1">
    <citation type="submission" date="2016-11" db="EMBL/GenBank/DDBJ databases">
        <authorList>
            <person name="Varghese N."/>
            <person name="Submissions S."/>
        </authorList>
    </citation>
    <scope>NUCLEOTIDE SEQUENCE [LARGE SCALE GENOMIC DNA]</scope>
    <source>
        <strain evidence="6">DSM 26910</strain>
    </source>
</reference>
<evidence type="ECO:0000313" key="6">
    <source>
        <dbReference type="Proteomes" id="UP000184164"/>
    </source>
</evidence>
<name>A0A1M5BPA5_9BACT</name>
<keyword evidence="3" id="KW-0472">Membrane</keyword>
<dbReference type="GO" id="GO:0007156">
    <property type="term" value="P:homophilic cell adhesion via plasma membrane adhesion molecules"/>
    <property type="evidence" value="ECO:0007669"/>
    <property type="project" value="InterPro"/>
</dbReference>
<dbReference type="SUPFAM" id="SSF51126">
    <property type="entry name" value="Pectin lyase-like"/>
    <property type="match status" value="1"/>
</dbReference>
<dbReference type="InterPro" id="IPR006626">
    <property type="entry name" value="PbH1"/>
</dbReference>
<keyword evidence="3" id="KW-0812">Transmembrane</keyword>
<dbReference type="RefSeq" id="WP_073002122.1">
    <property type="nucleotide sequence ID" value="NZ_FQUM01000005.1"/>
</dbReference>
<dbReference type="Gene3D" id="2.160.20.10">
    <property type="entry name" value="Single-stranded right-handed beta-helix, Pectin lyase-like"/>
    <property type="match status" value="2"/>
</dbReference>
<protein>
    <submittedName>
        <fullName evidence="5">Por secretion system C-terminal sorting domain-containing protein</fullName>
    </submittedName>
</protein>
<dbReference type="NCBIfam" id="TIGR04183">
    <property type="entry name" value="Por_Secre_tail"/>
    <property type="match status" value="1"/>
</dbReference>
<dbReference type="PROSITE" id="PS50268">
    <property type="entry name" value="CADHERIN_2"/>
    <property type="match status" value="1"/>
</dbReference>
<keyword evidence="1" id="KW-0732">Signal</keyword>
<dbReference type="Pfam" id="PF13229">
    <property type="entry name" value="Beta_helix"/>
    <property type="match status" value="1"/>
</dbReference>
<organism evidence="5 6">
    <name type="scientific">Mariniphaga anaerophila</name>
    <dbReference type="NCBI Taxonomy" id="1484053"/>
    <lineage>
        <taxon>Bacteria</taxon>
        <taxon>Pseudomonadati</taxon>
        <taxon>Bacteroidota</taxon>
        <taxon>Bacteroidia</taxon>
        <taxon>Marinilabiliales</taxon>
        <taxon>Prolixibacteraceae</taxon>
        <taxon>Mariniphaga</taxon>
    </lineage>
</organism>
<dbReference type="InterPro" id="IPR002126">
    <property type="entry name" value="Cadherin-like_dom"/>
</dbReference>
<dbReference type="SUPFAM" id="SSF49313">
    <property type="entry name" value="Cadherin-like"/>
    <property type="match status" value="1"/>
</dbReference>
<dbReference type="InterPro" id="IPR013320">
    <property type="entry name" value="ConA-like_dom_sf"/>
</dbReference>
<dbReference type="PANTHER" id="PTHR36453">
    <property type="entry name" value="SECRETED PROTEIN-RELATED"/>
    <property type="match status" value="1"/>
</dbReference>
<dbReference type="SUPFAM" id="SSF49899">
    <property type="entry name" value="Concanavalin A-like lectins/glucanases"/>
    <property type="match status" value="1"/>
</dbReference>
<dbReference type="Pfam" id="PF00028">
    <property type="entry name" value="Cadherin"/>
    <property type="match status" value="1"/>
</dbReference>
<proteinExistence type="predicted"/>
<feature type="transmembrane region" description="Helical" evidence="3">
    <location>
        <begin position="30"/>
        <end position="50"/>
    </location>
</feature>
<dbReference type="InterPro" id="IPR012334">
    <property type="entry name" value="Pectin_lyas_fold"/>
</dbReference>
<dbReference type="CDD" id="cd11304">
    <property type="entry name" value="Cadherin_repeat"/>
    <property type="match status" value="1"/>
</dbReference>
<gene>
    <name evidence="5" type="ORF">SAMN05444274_105228</name>
</gene>
<dbReference type="InterPro" id="IPR015919">
    <property type="entry name" value="Cadherin-like_sf"/>
</dbReference>
<dbReference type="PANTHER" id="PTHR36453:SF1">
    <property type="entry name" value="RIGHT HANDED BETA HELIX DOMAIN-CONTAINING PROTEIN"/>
    <property type="match status" value="1"/>
</dbReference>
<dbReference type="GO" id="GO:0016020">
    <property type="term" value="C:membrane"/>
    <property type="evidence" value="ECO:0007669"/>
    <property type="project" value="InterPro"/>
</dbReference>
<dbReference type="InterPro" id="IPR026444">
    <property type="entry name" value="Secre_tail"/>
</dbReference>
<dbReference type="OrthoDB" id="3333873at2"/>
<evidence type="ECO:0000313" key="5">
    <source>
        <dbReference type="EMBL" id="SHF44052.1"/>
    </source>
</evidence>
<accession>A0A1M5BPA5</accession>
<dbReference type="SMART" id="SM00112">
    <property type="entry name" value="CA"/>
    <property type="match status" value="1"/>
</dbReference>
<evidence type="ECO:0000256" key="1">
    <source>
        <dbReference type="ARBA" id="ARBA00022729"/>
    </source>
</evidence>
<dbReference type="InterPro" id="IPR039448">
    <property type="entry name" value="Beta_helix"/>
</dbReference>
<keyword evidence="3" id="KW-1133">Transmembrane helix</keyword>
<dbReference type="GO" id="GO:0004553">
    <property type="term" value="F:hydrolase activity, hydrolyzing O-glycosyl compounds"/>
    <property type="evidence" value="ECO:0007669"/>
    <property type="project" value="UniProtKB-ARBA"/>
</dbReference>
<dbReference type="SMART" id="SM00560">
    <property type="entry name" value="LamGL"/>
    <property type="match status" value="1"/>
</dbReference>
<dbReference type="InterPro" id="IPR011050">
    <property type="entry name" value="Pectin_lyase_fold/virulence"/>
</dbReference>
<sequence>MKNLINLIQAGRSNKSSDKFGQLGKGSIKLIAVVFFILSTFVGYSTTYYVSSSTGSDSNSGTSENSAWRSLEKVNSFTPKAGDQILFKKGDEWVGTLQVNGSGTSGSPIVYGAYGTGEKPKFYGSEVITGWTKHSGNIYKAKVGSSVSQLFVNGVRVTVARYPDNGYFYIDNVNSQTSFTCDDLNSGIDYSGALCHVRNYLWSMDEEIVSSSSSKTLNLGGDPYGTMVQGNPFFLNNKLEFLTQAGEWYFDEGTNTVFLWTPKGDSPSNYEVRGSSVENSVYINGKDYIVINNLNILQSKSHTVYARSSDYLTISNCNVEDADGYGIYGVSCLNAVIDSNTLTGSIGDGVYLNNENKSNQGPVTITNNTIKDVSKFSDIGVAGMYYGNSIFTKANDAVIRYNRILDAGYIGIQFYGQNSIVEYNFVDGYCQTLTDGGGIYTWVGQTNNAPRPVNSKGSVIRKNIVINGNGDGTGYKEIYNNDAGTYGIYLDEASEGVLVEGNTVAKSSGHALFYHQTIDIVSKNNILFDNPKGFREKHNKYFSKGNQFVGNVVCNIETTTDWYNDTPLSSQMATLNPSTSEAVLDNNVYVDRHRTNVFRDLNTFTFVNFSSWQELGEDGNSKLINAKLSIGETEQLFYNDTKQNKTFNLGTTVYKDIYGKEVTGKLVLEPFTSAILVKTTKTAQVNQAPVINNQVFSVAAPLKANDLIGQVIASDPDAGQVLNYSIAQGNEKGLFVINTSTGELYTTTEVSTTSDQTYNLVVEVVDNSTSPLTAGAEITITIIGAVVEEPKVDVTSPVISAFGVPSESVSLSVPVFSFEASDNVSVAGYLLTETSQEPSLEDAGWTSTSPEEYTFSSAGTYKLYAWVKDSAGNISEPFVVTVTVILPDLSPVYSEYLFEEGAGNDVIDSEGSNDGVLVNEAVRTSGASGMGLQFSGSGHVSLGECFGENVQEEVTMSAWLKPATSSSGYQGIVMHGGPNTDSYALYIYPNTKTIGFKTSGTTSSWFSAGGVEELWDGNWHHVAVTYNGSEKVIYVDNVAVATISATGSIDSGYGYNLLIGAGRDEEVPTLLYEGMLDEVRIYNYALTVSAIGDLYHPVNRELNKIATEEEVTICEGSEYMGWTEAGEYERTLQRILASTSGADSVVTTTLYVTPGYTVTETATVCEGETYTFGGQTLTESGEYTEVFSAQSGCDSTVVLTLTVNPVSNTVEDVAIVEGESYNGWTETGVYERTLVSATGCDSVVVTNLKVYATVVTEEEVTICEGETYKDWTETGSYERVLQSVSGSDSIVVTSLTVNPVYNVIETVSVCEGETYTFGSQTLTESGEYTEVFSAQTGCDSTVVLTLTVNSISNTVEDVAIAEGESYNGWIEAGVYERTLVSATGCDSVVVTNLKVYATVVTEEEVTICEGESYNGWIATGSYERVLTSVSGSDSIVVTRLTVNLAYHVTEAASVCEGETYFFGGKALGKSGEYTEVFETQTGCDSTVVLTLTVNPVSNTVEDVAIVEGESYNGWTEAGVYERTLVSATGCDSVVVTNLSVEQGEVQTIVLEEGWNIISSYLIPSDDNVESVMEPLRNNGSLVVVEDEGSNTYEQLDPATGWVNNIGDIKKTEGYKIRVNSSTSFEIKGKKVQLPLTIELERGWNLVSFPLSESVDAMQVVQSLIDSGILNKVQDEKGRSIEKWRSRWINDIGNFNPGEGYMFYAKKSGSFTIYETTKKSAQLYTENAKSDYFHVDYEGNGVDHMNINIGELDEALLSVGDEIAVFDNNVCVGAIKLTEQNFDMDAVGIPASASEYNMNNGFAQGNSIQLRIWKNDTNEEFELPTEVVEGEMVFNRQGSVFVAILNATTNIGEIDELSFDVDIYPNPASNNVNIRFSEMPDFGTTVSILDITGKQVMSDEVTASQEVFDISNLPSGVYFVRAEFDKKFSTHKLIKQ</sequence>
<dbReference type="EMBL" id="FQUM01000005">
    <property type="protein sequence ID" value="SHF44052.1"/>
    <property type="molecule type" value="Genomic_DNA"/>
</dbReference>
<keyword evidence="6" id="KW-1185">Reference proteome</keyword>
<feature type="domain" description="Cadherin" evidence="4">
    <location>
        <begin position="708"/>
        <end position="792"/>
    </location>
</feature>
<dbReference type="GO" id="GO:0005509">
    <property type="term" value="F:calcium ion binding"/>
    <property type="evidence" value="ECO:0007669"/>
    <property type="project" value="InterPro"/>
</dbReference>
<evidence type="ECO:0000256" key="3">
    <source>
        <dbReference type="SAM" id="Phobius"/>
    </source>
</evidence>
<dbReference type="GO" id="GO:0005975">
    <property type="term" value="P:carbohydrate metabolic process"/>
    <property type="evidence" value="ECO:0007669"/>
    <property type="project" value="UniProtKB-ARBA"/>
</dbReference>
<dbReference type="STRING" id="1484053.SAMN05444274_105228"/>
<keyword evidence="2" id="KW-1015">Disulfide bond</keyword>
<dbReference type="Gene3D" id="2.60.120.200">
    <property type="match status" value="1"/>
</dbReference>
<dbReference type="Gene3D" id="2.60.40.60">
    <property type="entry name" value="Cadherins"/>
    <property type="match status" value="1"/>
</dbReference>
<dbReference type="Pfam" id="PF13385">
    <property type="entry name" value="Laminin_G_3"/>
    <property type="match status" value="1"/>
</dbReference>
<evidence type="ECO:0000259" key="4">
    <source>
        <dbReference type="PROSITE" id="PS50268"/>
    </source>
</evidence>